<evidence type="ECO:0000313" key="6">
    <source>
        <dbReference type="EMBL" id="PON80892.1"/>
    </source>
</evidence>
<keyword evidence="7" id="KW-1185">Reference proteome</keyword>
<organism evidence="6 7">
    <name type="scientific">Trema orientale</name>
    <name type="common">Charcoal tree</name>
    <name type="synonym">Celtis orientalis</name>
    <dbReference type="NCBI Taxonomy" id="63057"/>
    <lineage>
        <taxon>Eukaryota</taxon>
        <taxon>Viridiplantae</taxon>
        <taxon>Streptophyta</taxon>
        <taxon>Embryophyta</taxon>
        <taxon>Tracheophyta</taxon>
        <taxon>Spermatophyta</taxon>
        <taxon>Magnoliopsida</taxon>
        <taxon>eudicotyledons</taxon>
        <taxon>Gunneridae</taxon>
        <taxon>Pentapetalae</taxon>
        <taxon>rosids</taxon>
        <taxon>fabids</taxon>
        <taxon>Rosales</taxon>
        <taxon>Cannabaceae</taxon>
        <taxon>Trema</taxon>
    </lineage>
</organism>
<evidence type="ECO:0000256" key="2">
    <source>
        <dbReference type="ARBA" id="ARBA00008332"/>
    </source>
</evidence>
<dbReference type="GO" id="GO:0005737">
    <property type="term" value="C:cytoplasm"/>
    <property type="evidence" value="ECO:0007669"/>
    <property type="project" value="UniProtKB-SubCell"/>
</dbReference>
<dbReference type="EMBL" id="JXTC01000229">
    <property type="protein sequence ID" value="PON80892.1"/>
    <property type="molecule type" value="Genomic_DNA"/>
</dbReference>
<dbReference type="Pfam" id="PF10248">
    <property type="entry name" value="Mlf1IP"/>
    <property type="match status" value="1"/>
</dbReference>
<proteinExistence type="inferred from homology"/>
<dbReference type="InParanoid" id="A0A2P5E5T2"/>
<dbReference type="STRING" id="63057.A0A2P5E5T2"/>
<evidence type="ECO:0000256" key="1">
    <source>
        <dbReference type="ARBA" id="ARBA00004496"/>
    </source>
</evidence>
<comment type="caution">
    <text evidence="6">The sequence shown here is derived from an EMBL/GenBank/DDBJ whole genome shotgun (WGS) entry which is preliminary data.</text>
</comment>
<keyword evidence="4" id="KW-0597">Phosphoprotein</keyword>
<comment type="similarity">
    <text evidence="2">Belongs to the MLF family.</text>
</comment>
<keyword evidence="3" id="KW-0963">Cytoplasm</keyword>
<gene>
    <name evidence="6" type="ORF">TorRG33x02_233000</name>
</gene>
<dbReference type="PANTHER" id="PTHR13105">
    <property type="entry name" value="MYELOID LEUKEMIA FACTOR"/>
    <property type="match status" value="1"/>
</dbReference>
<feature type="compositionally biased region" description="Basic and acidic residues" evidence="5">
    <location>
        <begin position="162"/>
        <end position="173"/>
    </location>
</feature>
<feature type="region of interest" description="Disordered" evidence="5">
    <location>
        <begin position="123"/>
        <end position="173"/>
    </location>
</feature>
<evidence type="ECO:0000313" key="7">
    <source>
        <dbReference type="Proteomes" id="UP000237000"/>
    </source>
</evidence>
<reference evidence="7" key="1">
    <citation type="submission" date="2016-06" db="EMBL/GenBank/DDBJ databases">
        <title>Parallel loss of symbiosis genes in relatives of nitrogen-fixing non-legume Parasponia.</title>
        <authorList>
            <person name="Van Velzen R."/>
            <person name="Holmer R."/>
            <person name="Bu F."/>
            <person name="Rutten L."/>
            <person name="Van Zeijl A."/>
            <person name="Liu W."/>
            <person name="Santuari L."/>
            <person name="Cao Q."/>
            <person name="Sharma T."/>
            <person name="Shen D."/>
            <person name="Roswanjaya Y."/>
            <person name="Wardhani T."/>
            <person name="Kalhor M.S."/>
            <person name="Jansen J."/>
            <person name="Van den Hoogen J."/>
            <person name="Gungor B."/>
            <person name="Hartog M."/>
            <person name="Hontelez J."/>
            <person name="Verver J."/>
            <person name="Yang W.-C."/>
            <person name="Schijlen E."/>
            <person name="Repin R."/>
            <person name="Schilthuizen M."/>
            <person name="Schranz E."/>
            <person name="Heidstra R."/>
            <person name="Miyata K."/>
            <person name="Fedorova E."/>
            <person name="Kohlen W."/>
            <person name="Bisseling T."/>
            <person name="Smit S."/>
            <person name="Geurts R."/>
        </authorList>
    </citation>
    <scope>NUCLEOTIDE SEQUENCE [LARGE SCALE GENOMIC DNA]</scope>
    <source>
        <strain evidence="7">cv. RG33-2</strain>
    </source>
</reference>
<evidence type="ECO:0000256" key="4">
    <source>
        <dbReference type="ARBA" id="ARBA00022553"/>
    </source>
</evidence>
<dbReference type="Proteomes" id="UP000237000">
    <property type="component" value="Unassembled WGS sequence"/>
</dbReference>
<evidence type="ECO:0000256" key="5">
    <source>
        <dbReference type="SAM" id="MobiDB-lite"/>
    </source>
</evidence>
<dbReference type="AlphaFoldDB" id="A0A2P5E5T2"/>
<protein>
    <submittedName>
        <fullName evidence="6">Myeloid leukemia factor</fullName>
    </submittedName>
</protein>
<name>A0A2P5E5T2_TREOI</name>
<dbReference type="OrthoDB" id="8707547at2759"/>
<evidence type="ECO:0000256" key="3">
    <source>
        <dbReference type="ARBA" id="ARBA00022490"/>
    </source>
</evidence>
<sequence length="173" mass="19377">MDHMSRSLMMKMKTWRISICSIEMITTGVIVCSRNPRLVALPFRAPLSLMVTFKESKETDTASRQATHKISRGLHNKGHFLTRKLNSDGKVDTMQTLHNLNEDELSGFEEAWKESAQKHLPGLTDNLSGYGDTRPSNNGLDSNGGWVLPLSEPSQHSSRLITDMRDRVGDAHS</sequence>
<comment type="subcellular location">
    <subcellularLocation>
        <location evidence="1">Cytoplasm</location>
    </subcellularLocation>
</comment>
<dbReference type="InterPro" id="IPR019376">
    <property type="entry name" value="Myeloid_leukemia_factor"/>
</dbReference>
<accession>A0A2P5E5T2</accession>